<dbReference type="InterPro" id="IPR000719">
    <property type="entry name" value="Prot_kinase_dom"/>
</dbReference>
<feature type="domain" description="Protein kinase" evidence="2">
    <location>
        <begin position="298"/>
        <end position="549"/>
    </location>
</feature>
<feature type="compositionally biased region" description="Basic and acidic residues" evidence="1">
    <location>
        <begin position="227"/>
        <end position="238"/>
    </location>
</feature>
<dbReference type="PROSITE" id="PS00108">
    <property type="entry name" value="PROTEIN_KINASE_ST"/>
    <property type="match status" value="1"/>
</dbReference>
<accession>A0AA36HS90</accession>
<name>A0AA36HS90_9DINO</name>
<evidence type="ECO:0000313" key="3">
    <source>
        <dbReference type="EMBL" id="CAJ1373732.1"/>
    </source>
</evidence>
<sequence length="549" mass="60133">MASAMLNALSIEHIDVFIAPVADSPIRSFEVLSRLASEQQYLEAMLCSVQGMLSNLFDASCICNEQGEVRCWQSPQKDEAAASLMSSCNLVDLTTGPHDAAQLIGFLQRMNSKAASTTDLMETLNLKQVKTNLEVQLSGIKVPTRRAVDEARMLVGLKLVKSETLGRSGSKGRGDSPSKRKPAVHGESRPAEARTEGPPQMNRLMTGNLADDEAPRQRSKGPGAPREPAEGVLKRKCTDTGGLADDEGRAQRTPQRAGRGLSSRLQQRAKVGGLNVKVDCKQVVEETTETFTDASEHYDMLEQLGRGAVATVKKAVRKKDGLVVALKIAGSRENGALVEAEFKMLQTIKHPSIIHALDYFNTNVSAILVLEYFDGSSLEVAVCKSSRRRFPEITSRELFRSLLSAVCYLHSRRIIHRDIKPSNVLVSDCLRDLRLLDFNVAKRLTEGGALTTTGTRLYFAPEVINGEPALEANDVWGCGLCVFFMLAGRLPWKNLPDGVFVDHPALKVTGTWRPGRIWTHLDAGGDGRRRSVRGAEICQSLAPWLKTCK</sequence>
<keyword evidence="4" id="KW-1185">Reference proteome</keyword>
<proteinExistence type="predicted"/>
<dbReference type="GO" id="GO:0005737">
    <property type="term" value="C:cytoplasm"/>
    <property type="evidence" value="ECO:0007669"/>
    <property type="project" value="TreeGrafter"/>
</dbReference>
<feature type="region of interest" description="Disordered" evidence="1">
    <location>
        <begin position="165"/>
        <end position="266"/>
    </location>
</feature>
<dbReference type="GO" id="GO:0004674">
    <property type="term" value="F:protein serine/threonine kinase activity"/>
    <property type="evidence" value="ECO:0007669"/>
    <property type="project" value="TreeGrafter"/>
</dbReference>
<dbReference type="EMBL" id="CAUJNA010000213">
    <property type="protein sequence ID" value="CAJ1373732.1"/>
    <property type="molecule type" value="Genomic_DNA"/>
</dbReference>
<protein>
    <recommendedName>
        <fullName evidence="2">Protein kinase domain-containing protein</fullName>
    </recommendedName>
</protein>
<dbReference type="InterPro" id="IPR008271">
    <property type="entry name" value="Ser/Thr_kinase_AS"/>
</dbReference>
<reference evidence="3" key="1">
    <citation type="submission" date="2023-08" db="EMBL/GenBank/DDBJ databases">
        <authorList>
            <person name="Chen Y."/>
            <person name="Shah S."/>
            <person name="Dougan E. K."/>
            <person name="Thang M."/>
            <person name="Chan C."/>
        </authorList>
    </citation>
    <scope>NUCLEOTIDE SEQUENCE</scope>
</reference>
<dbReference type="PANTHER" id="PTHR24361">
    <property type="entry name" value="MITOGEN-ACTIVATED KINASE KINASE KINASE"/>
    <property type="match status" value="1"/>
</dbReference>
<dbReference type="PROSITE" id="PS50011">
    <property type="entry name" value="PROTEIN_KINASE_DOM"/>
    <property type="match status" value="1"/>
</dbReference>
<dbReference type="Pfam" id="PF00069">
    <property type="entry name" value="Pkinase"/>
    <property type="match status" value="1"/>
</dbReference>
<dbReference type="GO" id="GO:0005524">
    <property type="term" value="F:ATP binding"/>
    <property type="evidence" value="ECO:0007669"/>
    <property type="project" value="InterPro"/>
</dbReference>
<dbReference type="SMART" id="SM00220">
    <property type="entry name" value="S_TKc"/>
    <property type="match status" value="1"/>
</dbReference>
<evidence type="ECO:0000256" key="1">
    <source>
        <dbReference type="SAM" id="MobiDB-lite"/>
    </source>
</evidence>
<organism evidence="3 4">
    <name type="scientific">Effrenium voratum</name>
    <dbReference type="NCBI Taxonomy" id="2562239"/>
    <lineage>
        <taxon>Eukaryota</taxon>
        <taxon>Sar</taxon>
        <taxon>Alveolata</taxon>
        <taxon>Dinophyceae</taxon>
        <taxon>Suessiales</taxon>
        <taxon>Symbiodiniaceae</taxon>
        <taxon>Effrenium</taxon>
    </lineage>
</organism>
<evidence type="ECO:0000313" key="4">
    <source>
        <dbReference type="Proteomes" id="UP001178507"/>
    </source>
</evidence>
<dbReference type="InterPro" id="IPR011009">
    <property type="entry name" value="Kinase-like_dom_sf"/>
</dbReference>
<comment type="caution">
    <text evidence="3">The sequence shown here is derived from an EMBL/GenBank/DDBJ whole genome shotgun (WGS) entry which is preliminary data.</text>
</comment>
<dbReference type="AlphaFoldDB" id="A0AA36HS90"/>
<dbReference type="InterPro" id="IPR053235">
    <property type="entry name" value="Ser_Thr_kinase"/>
</dbReference>
<dbReference type="SUPFAM" id="SSF56112">
    <property type="entry name" value="Protein kinase-like (PK-like)"/>
    <property type="match status" value="1"/>
</dbReference>
<gene>
    <name evidence="3" type="ORF">EVOR1521_LOCUS3471</name>
</gene>
<dbReference type="Gene3D" id="1.10.510.10">
    <property type="entry name" value="Transferase(Phosphotransferase) domain 1"/>
    <property type="match status" value="1"/>
</dbReference>
<dbReference type="Proteomes" id="UP001178507">
    <property type="component" value="Unassembled WGS sequence"/>
</dbReference>
<feature type="compositionally biased region" description="Basic and acidic residues" evidence="1">
    <location>
        <begin position="172"/>
        <end position="195"/>
    </location>
</feature>
<evidence type="ECO:0000259" key="2">
    <source>
        <dbReference type="PROSITE" id="PS50011"/>
    </source>
</evidence>